<dbReference type="RefSeq" id="WP_079471564.1">
    <property type="nucleotide sequence ID" value="NZ_FUZZ01000003.1"/>
</dbReference>
<organism evidence="4 5">
    <name type="scientific">Chitinophaga ginsengisegetis</name>
    <dbReference type="NCBI Taxonomy" id="393003"/>
    <lineage>
        <taxon>Bacteria</taxon>
        <taxon>Pseudomonadati</taxon>
        <taxon>Bacteroidota</taxon>
        <taxon>Chitinophagia</taxon>
        <taxon>Chitinophagales</taxon>
        <taxon>Chitinophagaceae</taxon>
        <taxon>Chitinophaga</taxon>
    </lineage>
</organism>
<feature type="transmembrane region" description="Helical" evidence="2">
    <location>
        <begin position="185"/>
        <end position="204"/>
    </location>
</feature>
<feature type="transmembrane region" description="Helical" evidence="2">
    <location>
        <begin position="210"/>
        <end position="231"/>
    </location>
</feature>
<evidence type="ECO:0000313" key="4">
    <source>
        <dbReference type="EMBL" id="SKD08397.1"/>
    </source>
</evidence>
<evidence type="ECO:0000256" key="2">
    <source>
        <dbReference type="SAM" id="Phobius"/>
    </source>
</evidence>
<keyword evidence="2" id="KW-0472">Membrane</keyword>
<dbReference type="GO" id="GO:0080120">
    <property type="term" value="P:CAAX-box protein maturation"/>
    <property type="evidence" value="ECO:0007669"/>
    <property type="project" value="UniProtKB-ARBA"/>
</dbReference>
<dbReference type="PANTHER" id="PTHR43592">
    <property type="entry name" value="CAAX AMINO TERMINAL PROTEASE"/>
    <property type="match status" value="1"/>
</dbReference>
<feature type="domain" description="CAAX prenyl protease 2/Lysostaphin resistance protein A-like" evidence="3">
    <location>
        <begin position="155"/>
        <end position="242"/>
    </location>
</feature>
<feature type="transmembrane region" description="Helical" evidence="2">
    <location>
        <begin position="66"/>
        <end position="84"/>
    </location>
</feature>
<dbReference type="InterPro" id="IPR003675">
    <property type="entry name" value="Rce1/LyrA-like_dom"/>
</dbReference>
<feature type="transmembrane region" description="Helical" evidence="2">
    <location>
        <begin position="155"/>
        <end position="173"/>
    </location>
</feature>
<dbReference type="GO" id="GO:0004175">
    <property type="term" value="F:endopeptidase activity"/>
    <property type="evidence" value="ECO:0007669"/>
    <property type="project" value="UniProtKB-ARBA"/>
</dbReference>
<dbReference type="Proteomes" id="UP000190166">
    <property type="component" value="Unassembled WGS sequence"/>
</dbReference>
<evidence type="ECO:0000256" key="1">
    <source>
        <dbReference type="SAM" id="MobiDB-lite"/>
    </source>
</evidence>
<keyword evidence="2" id="KW-1133">Transmembrane helix</keyword>
<dbReference type="PANTHER" id="PTHR43592:SF15">
    <property type="entry name" value="CAAX AMINO TERMINAL PROTEASE FAMILY PROTEIN"/>
    <property type="match status" value="1"/>
</dbReference>
<feature type="region of interest" description="Disordered" evidence="1">
    <location>
        <begin position="292"/>
        <end position="314"/>
    </location>
</feature>
<protein>
    <recommendedName>
        <fullName evidence="3">CAAX prenyl protease 2/Lysostaphin resistance protein A-like domain-containing protein</fullName>
    </recommendedName>
</protein>
<keyword evidence="5" id="KW-1185">Reference proteome</keyword>
<gene>
    <name evidence="4" type="ORF">SAMN05660461_4297</name>
</gene>
<feature type="transmembrane region" description="Helical" evidence="2">
    <location>
        <begin position="267"/>
        <end position="285"/>
    </location>
</feature>
<proteinExistence type="predicted"/>
<accession>A0A1T5P700</accession>
<name>A0A1T5P700_9BACT</name>
<evidence type="ECO:0000259" key="3">
    <source>
        <dbReference type="Pfam" id="PF02517"/>
    </source>
</evidence>
<feature type="transmembrane region" description="Helical" evidence="2">
    <location>
        <begin position="12"/>
        <end position="31"/>
    </location>
</feature>
<sequence>MSGYLKQSPVSLQFVSFLGFSFGFFALYLYALQAITPGVTGQTLEALQTGTLTDPNSIGYLKITQFLYTVVAFFVPAALFAYLWQPYPLKYLGLKTPGGLQVILALLAMYGSLPLASLLGEWNETWPISQSARDLQDMAEKLLGVMLKMPTLKDLFINLVLVAIVPAIAEELFFRGVLQRLIIKATGKVWLSVFITAILFSAIHGEMLGFLPRVLMGFALGAIYVISGNLWLSIFAHILNNGLQVTLLYLFQHGMIKDDPMKNTPVAWYYIVLSVPVTIGLFWALSKKSTPLMTDPVSKKDGEEVDEIGTDENL</sequence>
<dbReference type="Pfam" id="PF02517">
    <property type="entry name" value="Rce1-like"/>
    <property type="match status" value="1"/>
</dbReference>
<feature type="transmembrane region" description="Helical" evidence="2">
    <location>
        <begin position="96"/>
        <end position="119"/>
    </location>
</feature>
<keyword evidence="2" id="KW-0812">Transmembrane</keyword>
<reference evidence="4 5" key="1">
    <citation type="submission" date="2017-02" db="EMBL/GenBank/DDBJ databases">
        <authorList>
            <person name="Peterson S.W."/>
        </authorList>
    </citation>
    <scope>NUCLEOTIDE SEQUENCE [LARGE SCALE GENOMIC DNA]</scope>
    <source>
        <strain evidence="4 5">DSM 18108</strain>
    </source>
</reference>
<evidence type="ECO:0000313" key="5">
    <source>
        <dbReference type="Proteomes" id="UP000190166"/>
    </source>
</evidence>
<dbReference type="STRING" id="393003.SAMN05660461_4297"/>
<feature type="compositionally biased region" description="Acidic residues" evidence="1">
    <location>
        <begin position="303"/>
        <end position="314"/>
    </location>
</feature>
<dbReference type="EMBL" id="FUZZ01000003">
    <property type="protein sequence ID" value="SKD08397.1"/>
    <property type="molecule type" value="Genomic_DNA"/>
</dbReference>
<dbReference type="AlphaFoldDB" id="A0A1T5P700"/>